<reference evidence="11" key="1">
    <citation type="submission" date="2020-07" db="EMBL/GenBank/DDBJ databases">
        <title>A new Micromonospora strain with potent antibiotic activity isolated from the microbiome of a mid-Atlantic deep-sea sponge.</title>
        <authorList>
            <person name="Back C.R."/>
            <person name="Stennett H.L."/>
            <person name="Williams S.E."/>
            <person name="Wang L."/>
            <person name="Ojeda Gomez J."/>
            <person name="Abdulle O.M."/>
            <person name="Duffy T."/>
            <person name="Hendry K.R."/>
            <person name="Powell D."/>
            <person name="Stach J.E."/>
            <person name="Essex-Lopresti A.E."/>
            <person name="Willis C.L."/>
            <person name="Curnow P."/>
            <person name="Race P.R."/>
        </authorList>
    </citation>
    <scope>NUCLEOTIDE SEQUENCE [LARGE SCALE GENOMIC DNA]</scope>
    <source>
        <strain evidence="11">28ISP2-46</strain>
    </source>
</reference>
<dbReference type="PANTHER" id="PTHR30151">
    <property type="entry name" value="ALKANE SULFONATE ABC TRANSPORTER-RELATED, MEMBRANE SUBUNIT"/>
    <property type="match status" value="1"/>
</dbReference>
<evidence type="ECO:0000256" key="1">
    <source>
        <dbReference type="ARBA" id="ARBA00004651"/>
    </source>
</evidence>
<dbReference type="EMBL" id="CP059322">
    <property type="protein sequence ID" value="QLQ37840.1"/>
    <property type="molecule type" value="Genomic_DNA"/>
</dbReference>
<feature type="transmembrane region" description="Helical" evidence="7">
    <location>
        <begin position="196"/>
        <end position="222"/>
    </location>
</feature>
<feature type="region of interest" description="Disordered" evidence="8">
    <location>
        <begin position="1"/>
        <end position="22"/>
    </location>
</feature>
<keyword evidence="11" id="KW-1185">Reference proteome</keyword>
<feature type="domain" description="ABC transmembrane type-1" evidence="9">
    <location>
        <begin position="82"/>
        <end position="266"/>
    </location>
</feature>
<dbReference type="SUPFAM" id="SSF161098">
    <property type="entry name" value="MetI-like"/>
    <property type="match status" value="1"/>
</dbReference>
<evidence type="ECO:0000256" key="4">
    <source>
        <dbReference type="ARBA" id="ARBA00022692"/>
    </source>
</evidence>
<keyword evidence="5 7" id="KW-1133">Transmembrane helix</keyword>
<evidence type="ECO:0000259" key="9">
    <source>
        <dbReference type="PROSITE" id="PS50928"/>
    </source>
</evidence>
<evidence type="ECO:0000256" key="2">
    <source>
        <dbReference type="ARBA" id="ARBA00022448"/>
    </source>
</evidence>
<accession>A0A7L6B8H9</accession>
<dbReference type="Pfam" id="PF00528">
    <property type="entry name" value="BPD_transp_1"/>
    <property type="match status" value="1"/>
</dbReference>
<dbReference type="InterPro" id="IPR035906">
    <property type="entry name" value="MetI-like_sf"/>
</dbReference>
<keyword evidence="2 7" id="KW-0813">Transport</keyword>
<dbReference type="Proteomes" id="UP000510844">
    <property type="component" value="Chromosome"/>
</dbReference>
<name>A0A7L6B8H9_9ACTN</name>
<dbReference type="CDD" id="cd06261">
    <property type="entry name" value="TM_PBP2"/>
    <property type="match status" value="1"/>
</dbReference>
<dbReference type="KEGG" id="mfeu:H1D33_02785"/>
<evidence type="ECO:0000256" key="8">
    <source>
        <dbReference type="SAM" id="MobiDB-lite"/>
    </source>
</evidence>
<keyword evidence="6 7" id="KW-0472">Membrane</keyword>
<evidence type="ECO:0000256" key="3">
    <source>
        <dbReference type="ARBA" id="ARBA00022475"/>
    </source>
</evidence>
<evidence type="ECO:0000256" key="7">
    <source>
        <dbReference type="RuleBase" id="RU363032"/>
    </source>
</evidence>
<feature type="transmembrane region" description="Helical" evidence="7">
    <location>
        <begin position="32"/>
        <end position="49"/>
    </location>
</feature>
<feature type="compositionally biased region" description="Low complexity" evidence="8">
    <location>
        <begin position="1"/>
        <end position="11"/>
    </location>
</feature>
<sequence>MSQLTEARPGAPAEPPPAAAVRRRRAVPPATVGLPLLGLVIAVAAWWLVTSGLHLVHPVALPPPQAVARSLAATTDVLLPALGITTWMTVAGFLLSSAVGVLIGMALAASSRVERMFAPLLVAVNAVPKIAFGPLLVVAVGFGQKPILTMVFLLCFFPIVLSTATGLTTTPADLAELGRSLNASWWQSFRKVRLPAALPQIFVGLKVAMPLAAIGAVIGEFYSDRPGLGYQILQYNGVGDTATAWAAILLVALMSIVLYAALSAIERFALPWVRATTSAR</sequence>
<evidence type="ECO:0000313" key="11">
    <source>
        <dbReference type="Proteomes" id="UP000510844"/>
    </source>
</evidence>
<keyword evidence="4 7" id="KW-0812">Transmembrane</keyword>
<organism evidence="10 11">
    <name type="scientific">Micromonospora robiginosa</name>
    <dbReference type="NCBI Taxonomy" id="2749844"/>
    <lineage>
        <taxon>Bacteria</taxon>
        <taxon>Bacillati</taxon>
        <taxon>Actinomycetota</taxon>
        <taxon>Actinomycetes</taxon>
        <taxon>Micromonosporales</taxon>
        <taxon>Micromonosporaceae</taxon>
        <taxon>Micromonospora</taxon>
    </lineage>
</organism>
<gene>
    <name evidence="10" type="ORF">H1D33_02785</name>
</gene>
<dbReference type="GO" id="GO:0055085">
    <property type="term" value="P:transmembrane transport"/>
    <property type="evidence" value="ECO:0007669"/>
    <property type="project" value="InterPro"/>
</dbReference>
<feature type="transmembrane region" description="Helical" evidence="7">
    <location>
        <begin position="84"/>
        <end position="108"/>
    </location>
</feature>
<comment type="subcellular location">
    <subcellularLocation>
        <location evidence="1 7">Cell membrane</location>
        <topology evidence="1 7">Multi-pass membrane protein</topology>
    </subcellularLocation>
</comment>
<feature type="transmembrane region" description="Helical" evidence="7">
    <location>
        <begin position="148"/>
        <end position="175"/>
    </location>
</feature>
<dbReference type="AlphaFoldDB" id="A0A7L6B8H9"/>
<comment type="similarity">
    <text evidence="7">Belongs to the binding-protein-dependent transport system permease family.</text>
</comment>
<keyword evidence="3" id="KW-1003">Cell membrane</keyword>
<evidence type="ECO:0000256" key="5">
    <source>
        <dbReference type="ARBA" id="ARBA00022989"/>
    </source>
</evidence>
<dbReference type="PANTHER" id="PTHR30151:SF41">
    <property type="entry name" value="ABC TRANSPORTER PERMEASE PROTEIN"/>
    <property type="match status" value="1"/>
</dbReference>
<reference evidence="10 11" key="2">
    <citation type="journal article" date="2021" name="Mar. Drugs">
        <title>A New Micromonospora Strain with Antibiotic Activity Isolated from the Microbiome of a Mid-Atlantic Deep-Sea Sponge.</title>
        <authorList>
            <person name="Back C.R."/>
            <person name="Stennett H.L."/>
            <person name="Williams S.E."/>
            <person name="Wang L."/>
            <person name="Ojeda Gomez J."/>
            <person name="Abdulle O.M."/>
            <person name="Duffy T."/>
            <person name="Neal C."/>
            <person name="Mantell J."/>
            <person name="Jepson M.A."/>
            <person name="Hendry K.R."/>
            <person name="Powell D."/>
            <person name="Stach J.E.M."/>
            <person name="Essex-Lopresti A.E."/>
            <person name="Willis C.L."/>
            <person name="Curnow P."/>
            <person name="Race P.R."/>
        </authorList>
    </citation>
    <scope>NUCLEOTIDE SEQUENCE [LARGE SCALE GENOMIC DNA]</scope>
    <source>
        <strain evidence="10 11">28ISP2-46</strain>
    </source>
</reference>
<dbReference type="GO" id="GO:0005886">
    <property type="term" value="C:plasma membrane"/>
    <property type="evidence" value="ECO:0007669"/>
    <property type="project" value="UniProtKB-SubCell"/>
</dbReference>
<protein>
    <submittedName>
        <fullName evidence="10">ABC transporter permease</fullName>
    </submittedName>
</protein>
<feature type="transmembrane region" description="Helical" evidence="7">
    <location>
        <begin position="120"/>
        <end position="142"/>
    </location>
</feature>
<evidence type="ECO:0000256" key="6">
    <source>
        <dbReference type="ARBA" id="ARBA00023136"/>
    </source>
</evidence>
<dbReference type="PROSITE" id="PS50928">
    <property type="entry name" value="ABC_TM1"/>
    <property type="match status" value="1"/>
</dbReference>
<dbReference type="InterPro" id="IPR000515">
    <property type="entry name" value="MetI-like"/>
</dbReference>
<feature type="transmembrane region" description="Helical" evidence="7">
    <location>
        <begin position="242"/>
        <end position="262"/>
    </location>
</feature>
<proteinExistence type="inferred from homology"/>
<dbReference type="Gene3D" id="1.10.3720.10">
    <property type="entry name" value="MetI-like"/>
    <property type="match status" value="1"/>
</dbReference>
<evidence type="ECO:0000313" key="10">
    <source>
        <dbReference type="EMBL" id="QLQ37840.1"/>
    </source>
</evidence>